<protein>
    <submittedName>
        <fullName evidence="9">Mitofusin</fullName>
    </submittedName>
</protein>
<comment type="caution">
    <text evidence="9">The sequence shown here is derived from an EMBL/GenBank/DDBJ whole genome shotgun (WGS) entry which is preliminary data.</text>
</comment>
<dbReference type="PANTHER" id="PTHR10465:SF0">
    <property type="entry name" value="SARCALUMENIN"/>
    <property type="match status" value="1"/>
</dbReference>
<evidence type="ECO:0000256" key="4">
    <source>
        <dbReference type="ARBA" id="ARBA00023054"/>
    </source>
</evidence>
<dbReference type="InterPro" id="IPR045063">
    <property type="entry name" value="Dynamin_N"/>
</dbReference>
<evidence type="ECO:0000256" key="1">
    <source>
        <dbReference type="ARBA" id="ARBA00004370"/>
    </source>
</evidence>
<dbReference type="InterPro" id="IPR027417">
    <property type="entry name" value="P-loop_NTPase"/>
</dbReference>
<dbReference type="PROSITE" id="PS51718">
    <property type="entry name" value="G_DYNAMIN_2"/>
    <property type="match status" value="1"/>
</dbReference>
<evidence type="ECO:0000313" key="9">
    <source>
        <dbReference type="EMBL" id="KAK9687208.1"/>
    </source>
</evidence>
<dbReference type="Pfam" id="PF00350">
    <property type="entry name" value="Dynamin_N"/>
    <property type="match status" value="1"/>
</dbReference>
<evidence type="ECO:0000256" key="5">
    <source>
        <dbReference type="ARBA" id="ARBA00023134"/>
    </source>
</evidence>
<sequence>MSYFPYSLKDNYASSSSDVVALDLEHPATSRATSIRPATRTLHLDQIPTPPTSPYSNYHLDQYAQQQVYADKSTRLLGLIRSAQGVVEDLRCTNQNRWTIQYPWSTSESQKHPIRRNQTHKEDSDSGVMPVPLRRTLSHSSPDISTIPTDKTESALNILKLDIKLGTQASFDVVSSLEEASIAKLLDERFSHTLNHLRKLHARVSDTTSKMLVTGDLNAGKSTLVNALLKRNVVPADQQPCTSLFCEV</sequence>
<comment type="subcellular location">
    <subcellularLocation>
        <location evidence="1">Membrane</location>
    </subcellularLocation>
</comment>
<dbReference type="Proteomes" id="UP001479436">
    <property type="component" value="Unassembled WGS sequence"/>
</dbReference>
<keyword evidence="2" id="KW-0547">Nucleotide-binding</keyword>
<dbReference type="InterPro" id="IPR027094">
    <property type="entry name" value="Mitofusin_fam"/>
</dbReference>
<dbReference type="PANTHER" id="PTHR10465">
    <property type="entry name" value="TRANSMEMBRANE GTPASE FZO1"/>
    <property type="match status" value="1"/>
</dbReference>
<evidence type="ECO:0000259" key="8">
    <source>
        <dbReference type="PROSITE" id="PS51718"/>
    </source>
</evidence>
<keyword evidence="5" id="KW-0342">GTP-binding</keyword>
<dbReference type="SUPFAM" id="SSF52540">
    <property type="entry name" value="P-loop containing nucleoside triphosphate hydrolases"/>
    <property type="match status" value="1"/>
</dbReference>
<evidence type="ECO:0000256" key="6">
    <source>
        <dbReference type="ARBA" id="ARBA00023136"/>
    </source>
</evidence>
<gene>
    <name evidence="9" type="primary">FZO1_3</name>
    <name evidence="9" type="ORF">K7432_014879</name>
</gene>
<dbReference type="InterPro" id="IPR030381">
    <property type="entry name" value="G_DYNAMIN_dom"/>
</dbReference>
<evidence type="ECO:0000256" key="2">
    <source>
        <dbReference type="ARBA" id="ARBA00022741"/>
    </source>
</evidence>
<feature type="region of interest" description="Disordered" evidence="7">
    <location>
        <begin position="109"/>
        <end position="130"/>
    </location>
</feature>
<keyword evidence="6" id="KW-0472">Membrane</keyword>
<evidence type="ECO:0000256" key="3">
    <source>
        <dbReference type="ARBA" id="ARBA00022801"/>
    </source>
</evidence>
<name>A0ABR2VP07_9FUNG</name>
<dbReference type="EMBL" id="JASJQH010008698">
    <property type="protein sequence ID" value="KAK9687208.1"/>
    <property type="molecule type" value="Genomic_DNA"/>
</dbReference>
<evidence type="ECO:0000313" key="10">
    <source>
        <dbReference type="Proteomes" id="UP001479436"/>
    </source>
</evidence>
<feature type="domain" description="Dynamin-type G" evidence="8">
    <location>
        <begin position="205"/>
        <end position="248"/>
    </location>
</feature>
<keyword evidence="4" id="KW-0175">Coiled coil</keyword>
<accession>A0ABR2VP07</accession>
<evidence type="ECO:0000256" key="7">
    <source>
        <dbReference type="SAM" id="MobiDB-lite"/>
    </source>
</evidence>
<keyword evidence="3" id="KW-0378">Hydrolase</keyword>
<organism evidence="9 10">
    <name type="scientific">Basidiobolus ranarum</name>
    <dbReference type="NCBI Taxonomy" id="34480"/>
    <lineage>
        <taxon>Eukaryota</taxon>
        <taxon>Fungi</taxon>
        <taxon>Fungi incertae sedis</taxon>
        <taxon>Zoopagomycota</taxon>
        <taxon>Entomophthoromycotina</taxon>
        <taxon>Basidiobolomycetes</taxon>
        <taxon>Basidiobolales</taxon>
        <taxon>Basidiobolaceae</taxon>
        <taxon>Basidiobolus</taxon>
    </lineage>
</organism>
<keyword evidence="10" id="KW-1185">Reference proteome</keyword>
<proteinExistence type="predicted"/>
<dbReference type="Gene3D" id="3.40.50.300">
    <property type="entry name" value="P-loop containing nucleotide triphosphate hydrolases"/>
    <property type="match status" value="1"/>
</dbReference>
<reference evidence="9 10" key="1">
    <citation type="submission" date="2023-04" db="EMBL/GenBank/DDBJ databases">
        <title>Genome of Basidiobolus ranarum AG-B5.</title>
        <authorList>
            <person name="Stajich J.E."/>
            <person name="Carter-House D."/>
            <person name="Gryganskyi A."/>
        </authorList>
    </citation>
    <scope>NUCLEOTIDE SEQUENCE [LARGE SCALE GENOMIC DNA]</scope>
    <source>
        <strain evidence="9 10">AG-B5</strain>
    </source>
</reference>